<evidence type="ECO:0000313" key="7">
    <source>
        <dbReference type="EMBL" id="CAB4317147.1"/>
    </source>
</evidence>
<evidence type="ECO:0000256" key="3">
    <source>
        <dbReference type="ARBA" id="ARBA00023125"/>
    </source>
</evidence>
<evidence type="ECO:0000256" key="2">
    <source>
        <dbReference type="ARBA" id="ARBA00023015"/>
    </source>
</evidence>
<accession>A0A6J5XY15</accession>
<sequence>MQHNSPWILESSPVEAPYCNTLPSANYPFSSSIHVESDQDFIGEKNRNDNINIFGDPFMSYDCINEEDNGKDNGRSGEKPMKRKRHCKNSKKKIVQRGSAFYGVSRYTGGRYEAFLWDNTEPRSKGKTGGFETQVEAARAHDLAALKLWGDFATLNFTLNEYKKELEEMKGMSKQDYFLHIRRTSATFAKGLSTYRGVSSQALKQELVPQEWQARLGKGGGLKGVYLGTFATEEEAARAYDVAAIRMKGTKAVTNFDLSRYDLNSIFNSAKLPIGKGASKKLRWSSVDDVLENRRSSDANQKIPILQLDEDYSTGISRLSSTTQPSSSFEPTIHQILPTPNNSNLNQYVSPFSLQNTDIQYNQLPQDFNVNPSSQVHDVPGCENLNFQRSPSLNQWVGTYGGGDNSEGSGFSVGGSQIYGSLDGDPTMRQFVDGNSSGFSFGRDVENHEFDQLHQYNSDSYSQYLNQNPSFSSLLQDSMQVPNHPQTFYPTFLPGLTNLDPGPSYIGESSRSVSQVPEVSLEAMLAENNQSCGNGIINEVFSLDHEVPVNIMEGNSTVQPGYAKNGNFVEDFGVEKSAGLDLDDDFPASWVEMFLMTLEGSDCHV</sequence>
<dbReference type="Proteomes" id="UP000507245">
    <property type="component" value="Unassembled WGS sequence"/>
</dbReference>
<dbReference type="AlphaFoldDB" id="A0A6J5XY15"/>
<dbReference type="GO" id="GO:0003677">
    <property type="term" value="F:DNA binding"/>
    <property type="evidence" value="ECO:0007669"/>
    <property type="project" value="UniProtKB-KW"/>
</dbReference>
<keyword evidence="4" id="KW-0804">Transcription</keyword>
<dbReference type="SUPFAM" id="SSF54171">
    <property type="entry name" value="DNA-binding domain"/>
    <property type="match status" value="2"/>
</dbReference>
<dbReference type="GO" id="GO:0005634">
    <property type="term" value="C:nucleus"/>
    <property type="evidence" value="ECO:0007669"/>
    <property type="project" value="UniProtKB-SubCell"/>
</dbReference>
<evidence type="ECO:0000313" key="8">
    <source>
        <dbReference type="Proteomes" id="UP000507245"/>
    </source>
</evidence>
<keyword evidence="8" id="KW-1185">Reference proteome</keyword>
<dbReference type="PANTHER" id="PTHR32467:SF241">
    <property type="entry name" value="OS01G0899800 PROTEIN"/>
    <property type="match status" value="1"/>
</dbReference>
<dbReference type="PRINTS" id="PR00367">
    <property type="entry name" value="ETHRSPELEMNT"/>
</dbReference>
<evidence type="ECO:0000256" key="4">
    <source>
        <dbReference type="ARBA" id="ARBA00023163"/>
    </source>
</evidence>
<feature type="domain" description="AP2/ERF" evidence="6">
    <location>
        <begin position="100"/>
        <end position="158"/>
    </location>
</feature>
<name>A0A6J5XY15_PRUAR</name>
<dbReference type="InterPro" id="IPR016177">
    <property type="entry name" value="DNA-bd_dom_sf"/>
</dbReference>
<gene>
    <name evidence="7" type="ORF">ORAREDHAP_LOCUS43839</name>
</gene>
<dbReference type="PANTHER" id="PTHR32467">
    <property type="entry name" value="AP2-LIKE ETHYLENE-RESPONSIVE TRANSCRIPTION FACTOR"/>
    <property type="match status" value="1"/>
</dbReference>
<dbReference type="InterPro" id="IPR001471">
    <property type="entry name" value="AP2/ERF_dom"/>
</dbReference>
<proteinExistence type="predicted"/>
<dbReference type="Gene3D" id="3.30.730.10">
    <property type="entry name" value="AP2/ERF domain"/>
    <property type="match status" value="2"/>
</dbReference>
<reference evidence="8" key="1">
    <citation type="journal article" date="2020" name="Genome Biol.">
        <title>Gamete binning: chromosome-level and haplotype-resolved genome assembly enabled by high-throughput single-cell sequencing of gamete genomes.</title>
        <authorList>
            <person name="Campoy J.A."/>
            <person name="Sun H."/>
            <person name="Goel M."/>
            <person name="Jiao W.-B."/>
            <person name="Folz-Donahue K."/>
            <person name="Wang N."/>
            <person name="Rubio M."/>
            <person name="Liu C."/>
            <person name="Kukat C."/>
            <person name="Ruiz D."/>
            <person name="Huettel B."/>
            <person name="Schneeberger K."/>
        </authorList>
    </citation>
    <scope>NUCLEOTIDE SEQUENCE [LARGE SCALE GENOMIC DNA]</scope>
    <source>
        <strain evidence="8">cv. Rojo Pasion</strain>
    </source>
</reference>
<dbReference type="InterPro" id="IPR036955">
    <property type="entry name" value="AP2/ERF_dom_sf"/>
</dbReference>
<dbReference type="PROSITE" id="PS51032">
    <property type="entry name" value="AP2_ERF"/>
    <property type="match status" value="2"/>
</dbReference>
<dbReference type="EMBL" id="CAEKKB010000007">
    <property type="protein sequence ID" value="CAB4317147.1"/>
    <property type="molecule type" value="Genomic_DNA"/>
</dbReference>
<protein>
    <recommendedName>
        <fullName evidence="6">AP2/ERF domain-containing protein</fullName>
    </recommendedName>
</protein>
<dbReference type="SMART" id="SM00380">
    <property type="entry name" value="AP2"/>
    <property type="match status" value="2"/>
</dbReference>
<evidence type="ECO:0000256" key="5">
    <source>
        <dbReference type="ARBA" id="ARBA00023242"/>
    </source>
</evidence>
<dbReference type="GO" id="GO:0003700">
    <property type="term" value="F:DNA-binding transcription factor activity"/>
    <property type="evidence" value="ECO:0007669"/>
    <property type="project" value="InterPro"/>
</dbReference>
<keyword evidence="5" id="KW-0539">Nucleus</keyword>
<comment type="subcellular location">
    <subcellularLocation>
        <location evidence="1">Nucleus</location>
    </subcellularLocation>
</comment>
<evidence type="ECO:0000256" key="1">
    <source>
        <dbReference type="ARBA" id="ARBA00004123"/>
    </source>
</evidence>
<keyword evidence="3" id="KW-0238">DNA-binding</keyword>
<evidence type="ECO:0000259" key="6">
    <source>
        <dbReference type="PROSITE" id="PS51032"/>
    </source>
</evidence>
<dbReference type="CDD" id="cd00018">
    <property type="entry name" value="AP2"/>
    <property type="match status" value="2"/>
</dbReference>
<dbReference type="OrthoDB" id="1750406at2759"/>
<feature type="domain" description="AP2/ERF" evidence="6">
    <location>
        <begin position="194"/>
        <end position="257"/>
    </location>
</feature>
<keyword evidence="2" id="KW-0805">Transcription regulation</keyword>
<organism evidence="7 8">
    <name type="scientific">Prunus armeniaca</name>
    <name type="common">Apricot</name>
    <name type="synonym">Armeniaca vulgaris</name>
    <dbReference type="NCBI Taxonomy" id="36596"/>
    <lineage>
        <taxon>Eukaryota</taxon>
        <taxon>Viridiplantae</taxon>
        <taxon>Streptophyta</taxon>
        <taxon>Embryophyta</taxon>
        <taxon>Tracheophyta</taxon>
        <taxon>Spermatophyta</taxon>
        <taxon>Magnoliopsida</taxon>
        <taxon>eudicotyledons</taxon>
        <taxon>Gunneridae</taxon>
        <taxon>Pentapetalae</taxon>
        <taxon>rosids</taxon>
        <taxon>fabids</taxon>
        <taxon>Rosales</taxon>
        <taxon>Rosaceae</taxon>
        <taxon>Amygdaloideae</taxon>
        <taxon>Amygdaleae</taxon>
        <taxon>Prunus</taxon>
    </lineage>
</organism>